<dbReference type="Gene3D" id="2.80.10.50">
    <property type="match status" value="1"/>
</dbReference>
<dbReference type="SUPFAM" id="SSF49344">
    <property type="entry name" value="CBD9-like"/>
    <property type="match status" value="1"/>
</dbReference>
<dbReference type="Gene3D" id="2.160.20.10">
    <property type="entry name" value="Single-stranded right-handed beta-helix, Pectin lyase-like"/>
    <property type="match status" value="1"/>
</dbReference>
<dbReference type="CDD" id="cd23432">
    <property type="entry name" value="beta-trefoil_Ricin_EndoBetaGal-like"/>
    <property type="match status" value="1"/>
</dbReference>
<dbReference type="Pfam" id="PF06452">
    <property type="entry name" value="CBM9_1"/>
    <property type="match status" value="1"/>
</dbReference>
<feature type="domain" description="BIG2" evidence="2">
    <location>
        <begin position="614"/>
        <end position="692"/>
    </location>
</feature>
<evidence type="ECO:0000259" key="2">
    <source>
        <dbReference type="SMART" id="SM00635"/>
    </source>
</evidence>
<dbReference type="EMBL" id="VUOC01000001">
    <property type="protein sequence ID" value="KAA2245444.1"/>
    <property type="molecule type" value="Genomic_DNA"/>
</dbReference>
<dbReference type="Gene3D" id="2.60.40.2030">
    <property type="match status" value="1"/>
</dbReference>
<dbReference type="Pfam" id="PF14200">
    <property type="entry name" value="RicinB_lectin_2"/>
    <property type="match status" value="1"/>
</dbReference>
<feature type="chain" id="PRO_5022903906" evidence="1">
    <location>
        <begin position="31"/>
        <end position="1337"/>
    </location>
</feature>
<comment type="caution">
    <text evidence="3">The sequence shown here is derived from an EMBL/GenBank/DDBJ whole genome shotgun (WGS) entry which is preliminary data.</text>
</comment>
<dbReference type="InterPro" id="IPR033801">
    <property type="entry name" value="CBM6-CBM35-CBM36-like_1"/>
</dbReference>
<dbReference type="InterPro" id="IPR011050">
    <property type="entry name" value="Pectin_lyase_fold/virulence"/>
</dbReference>
<dbReference type="InterPro" id="IPR010502">
    <property type="entry name" value="Carb-bd_dom_fam9"/>
</dbReference>
<accession>A0A5B2W2W6</accession>
<protein>
    <submittedName>
        <fullName evidence="3">T9SS type A sorting domain-containing protein</fullName>
    </submittedName>
</protein>
<dbReference type="Proteomes" id="UP000324611">
    <property type="component" value="Unassembled WGS sequence"/>
</dbReference>
<reference evidence="3 4" key="1">
    <citation type="submission" date="2019-09" db="EMBL/GenBank/DDBJ databases">
        <title>Chitinophaga ginsengihumi sp. nov., isolated from soil of ginseng rhizosphere.</title>
        <authorList>
            <person name="Lee J."/>
        </authorList>
    </citation>
    <scope>NUCLEOTIDE SEQUENCE [LARGE SCALE GENOMIC DNA]</scope>
    <source>
        <strain evidence="3 4">BN140078</strain>
    </source>
</reference>
<sequence length="1337" mass="142859">MKRTLSSSGILRLAFILVLYACTFSTQVFAQSDGLPRGATQLPYQRYEAESGARGGGASLQSSPQFVQTDIAAEASDQQYVSLAASGAYVEWTLSAPAQGFNLRFTIPDNGNGTGLSGALGLYVNDVKVQDIAVSSYWSYQYFPGADPQQQPSGGSTKILMRFDEVHVRLNASIPSGAKLTIKKDNGDGITYGVDFVEMESVPGALSMPANYLSVTDFGANGNDNNDDLAAFNQCIAAAASQGRNVYIPAGRFLLSQKILLNVNNMKIQGAGIWYTYVYFSTNQQFAGGILARASNVEISHFSLNTANNARLVYGGEPNPLGQMYKVYKGFMGTYGANSYVHDIWVEHFECGFWIGGYDPPYPIDHTTNMMISKCRIRNNYADGVNFAQGTSNSTVEQSSVRNNGDDGLAVWTSNDASNNVMGVNNTFRNNTIENNWRAGSIAIFGGTGHSVHHNLIKDGVGGSGIRFTNDFPGFSFVYPGDVIRVYENTITGCGTSNDLWNQKRGAVELYANTGIFNIQFDNTTILRSQRDAIQIYGNNYHHMIFNNTLIDGTGLDPVVRDVPSDVYGGFGIYAQANSDSIVFNKLVVRNAESGTYLNRNTNFRLIIRDVDIPVTGVTITPSTDTTIAEGASFQLRANVVPVDATNKNLSWTSSNTAAITVDANGKVTAAGLGTAIITATTQSGNFTATRRVTVTPAVNLTAPDADAGEAANPGTFRISTSAITQTITVNYQVSGNASTGDYTASPALSGTITLSPSTLAQTITITPVDDNAFEGPESLRLTLLPGTGYQRGGDTTAVITIADNDLPPCTSPVIARVTGSAPVIDQSVDGAWSAAPIKTIPNTVLGSVPASFGGQWRALYDNTNLYLLVQVNDANRINDSGGNWWEDDVVEILLDGDNSKTATYDGANDFQLGFRWNDNTVRVGGNSVNRTTGISFQTYATSTGYNLEVAIPWSTIGATPALGKPIGLDVQLDNDDNGGTRDGQKTTFATGTTAFQDPRVFGTVYLTNCNAVNVPVTGVSLSPATISLFAGASQQLTTTVAPANASNTNVSYTSNNTSVATVNSSGLVTGVAVGTAVITVTTADGGRTATSNVTITAGNPPATYYRIRNRWQNTYLYDNGNQAGYAAAASATTNNYQWSLEDVSGGYVEIKNRGTGEYLHIANLQPYVECSPRTAGATSSRWATEPTGDGYVRIRNAWQTSDYIHIENLQGYAQHGIMYPVWQSAQWQLESVAAGSLARTGGDPALSIGNNPKNTQPSTANITLDVYPNPVRNELKLQSKADLAGGIVYILNSNGNIVLRTNADARIVNVSTLPPGVYTLVFTQKEKQITKRFVKM</sequence>
<feature type="signal peptide" evidence="1">
    <location>
        <begin position="1"/>
        <end position="30"/>
    </location>
</feature>
<evidence type="ECO:0000313" key="3">
    <source>
        <dbReference type="EMBL" id="KAA2245444.1"/>
    </source>
</evidence>
<dbReference type="GO" id="GO:0004553">
    <property type="term" value="F:hydrolase activity, hydrolyzing O-glycosyl compounds"/>
    <property type="evidence" value="ECO:0007669"/>
    <property type="project" value="InterPro"/>
</dbReference>
<proteinExistence type="predicted"/>
<dbReference type="InterPro" id="IPR008964">
    <property type="entry name" value="Invasin/intimin_cell_adhesion"/>
</dbReference>
<dbReference type="SUPFAM" id="SSF49373">
    <property type="entry name" value="Invasin/intimin cell-adhesion fragments"/>
    <property type="match status" value="2"/>
</dbReference>
<dbReference type="SUPFAM" id="SSF51126">
    <property type="entry name" value="Pectin lyase-like"/>
    <property type="match status" value="1"/>
</dbReference>
<dbReference type="Pfam" id="PF22816">
    <property type="entry name" value="CatAgl_D2"/>
    <property type="match status" value="1"/>
</dbReference>
<evidence type="ECO:0000313" key="4">
    <source>
        <dbReference type="Proteomes" id="UP000324611"/>
    </source>
</evidence>
<dbReference type="SMART" id="SM00710">
    <property type="entry name" value="PbH1"/>
    <property type="match status" value="9"/>
</dbReference>
<dbReference type="SMART" id="SM00635">
    <property type="entry name" value="BID_2"/>
    <property type="match status" value="2"/>
</dbReference>
<dbReference type="CDD" id="cd09619">
    <property type="entry name" value="CBM9_like_4"/>
    <property type="match status" value="1"/>
</dbReference>
<dbReference type="Gene3D" id="2.60.40.1080">
    <property type="match status" value="2"/>
</dbReference>
<dbReference type="InterPro" id="IPR006626">
    <property type="entry name" value="PbH1"/>
</dbReference>
<dbReference type="GO" id="GO:0016052">
    <property type="term" value="P:carbohydrate catabolic process"/>
    <property type="evidence" value="ECO:0007669"/>
    <property type="project" value="InterPro"/>
</dbReference>
<keyword evidence="4" id="KW-1185">Reference proteome</keyword>
<dbReference type="GO" id="GO:0030246">
    <property type="term" value="F:carbohydrate binding"/>
    <property type="evidence" value="ECO:0007669"/>
    <property type="project" value="InterPro"/>
</dbReference>
<dbReference type="SUPFAM" id="SSF50370">
    <property type="entry name" value="Ricin B-like lectins"/>
    <property type="match status" value="1"/>
</dbReference>
<dbReference type="InterPro" id="IPR055149">
    <property type="entry name" value="Agl_cat_D2"/>
</dbReference>
<dbReference type="InterPro" id="IPR038081">
    <property type="entry name" value="CalX-like_sf"/>
</dbReference>
<keyword evidence="1" id="KW-0732">Signal</keyword>
<name>A0A5B2W2W6_9BACT</name>
<dbReference type="InterPro" id="IPR003343">
    <property type="entry name" value="Big_2"/>
</dbReference>
<dbReference type="InterPro" id="IPR026444">
    <property type="entry name" value="Secre_tail"/>
</dbReference>
<dbReference type="InterPro" id="IPR035992">
    <property type="entry name" value="Ricin_B-like_lectins"/>
</dbReference>
<evidence type="ECO:0000256" key="1">
    <source>
        <dbReference type="SAM" id="SignalP"/>
    </source>
</evidence>
<dbReference type="Pfam" id="PF22815">
    <property type="entry name" value="CatAgl_D1"/>
    <property type="match status" value="1"/>
</dbReference>
<dbReference type="Gene3D" id="2.60.40.1190">
    <property type="match status" value="1"/>
</dbReference>
<organism evidence="3 4">
    <name type="scientific">Chitinophaga agrisoli</name>
    <dbReference type="NCBI Taxonomy" id="2607653"/>
    <lineage>
        <taxon>Bacteria</taxon>
        <taxon>Pseudomonadati</taxon>
        <taxon>Bacteroidota</taxon>
        <taxon>Chitinophagia</taxon>
        <taxon>Chitinophagales</taxon>
        <taxon>Chitinophagaceae</taxon>
        <taxon>Chitinophaga</taxon>
    </lineage>
</organism>
<dbReference type="NCBIfam" id="TIGR04183">
    <property type="entry name" value="Por_Secre_tail"/>
    <property type="match status" value="1"/>
</dbReference>
<dbReference type="InterPro" id="IPR012334">
    <property type="entry name" value="Pectin_lyas_fold"/>
</dbReference>
<dbReference type="SUPFAM" id="SSF141072">
    <property type="entry name" value="CalX-like"/>
    <property type="match status" value="1"/>
</dbReference>
<dbReference type="InterPro" id="IPR000772">
    <property type="entry name" value="Ricin_B_lectin"/>
</dbReference>
<gene>
    <name evidence="3" type="ORF">F0L74_05660</name>
</gene>
<dbReference type="Pfam" id="PF18962">
    <property type="entry name" value="Por_Secre_tail"/>
    <property type="match status" value="1"/>
</dbReference>
<feature type="domain" description="BIG2" evidence="2">
    <location>
        <begin position="1016"/>
        <end position="1093"/>
    </location>
</feature>
<dbReference type="Pfam" id="PF02368">
    <property type="entry name" value="Big_2"/>
    <property type="match status" value="2"/>
</dbReference>
<reference evidence="3 4" key="2">
    <citation type="submission" date="2019-09" db="EMBL/GenBank/DDBJ databases">
        <authorList>
            <person name="Jin C."/>
        </authorList>
    </citation>
    <scope>NUCLEOTIDE SEQUENCE [LARGE SCALE GENOMIC DNA]</scope>
    <source>
        <strain evidence="3 4">BN140078</strain>
    </source>
</reference>
<dbReference type="RefSeq" id="WP_149836833.1">
    <property type="nucleotide sequence ID" value="NZ_VUOC01000001.1"/>
</dbReference>